<accession>A0A4Y7QIS5</accession>
<reference evidence="1 2" key="1">
    <citation type="submission" date="2018-06" db="EMBL/GenBank/DDBJ databases">
        <title>A transcriptomic atlas of mushroom development highlights an independent origin of complex multicellularity.</title>
        <authorList>
            <consortium name="DOE Joint Genome Institute"/>
            <person name="Krizsan K."/>
            <person name="Almasi E."/>
            <person name="Merenyi Z."/>
            <person name="Sahu N."/>
            <person name="Viragh M."/>
            <person name="Koszo T."/>
            <person name="Mondo S."/>
            <person name="Kiss B."/>
            <person name="Balint B."/>
            <person name="Kues U."/>
            <person name="Barry K."/>
            <person name="Hegedus J.C."/>
            <person name="Henrissat B."/>
            <person name="Johnson J."/>
            <person name="Lipzen A."/>
            <person name="Ohm R."/>
            <person name="Nagy I."/>
            <person name="Pangilinan J."/>
            <person name="Yan J."/>
            <person name="Xiong Y."/>
            <person name="Grigoriev I.V."/>
            <person name="Hibbett D.S."/>
            <person name="Nagy L.G."/>
        </authorList>
    </citation>
    <scope>NUCLEOTIDE SEQUENCE [LARGE SCALE GENOMIC DNA]</scope>
    <source>
        <strain evidence="1 2">SZMC22713</strain>
    </source>
</reference>
<dbReference type="VEuPathDB" id="FungiDB:BD410DRAFT_825544"/>
<dbReference type="Proteomes" id="UP000294933">
    <property type="component" value="Unassembled WGS sequence"/>
</dbReference>
<dbReference type="EMBL" id="ML170160">
    <property type="protein sequence ID" value="TDL27148.1"/>
    <property type="molecule type" value="Genomic_DNA"/>
</dbReference>
<gene>
    <name evidence="1" type="ORF">BD410DRAFT_825544</name>
</gene>
<organism evidence="1 2">
    <name type="scientific">Rickenella mellea</name>
    <dbReference type="NCBI Taxonomy" id="50990"/>
    <lineage>
        <taxon>Eukaryota</taxon>
        <taxon>Fungi</taxon>
        <taxon>Dikarya</taxon>
        <taxon>Basidiomycota</taxon>
        <taxon>Agaricomycotina</taxon>
        <taxon>Agaricomycetes</taxon>
        <taxon>Hymenochaetales</taxon>
        <taxon>Rickenellaceae</taxon>
        <taxon>Rickenella</taxon>
    </lineage>
</organism>
<evidence type="ECO:0000313" key="2">
    <source>
        <dbReference type="Proteomes" id="UP000294933"/>
    </source>
</evidence>
<proteinExistence type="predicted"/>
<protein>
    <submittedName>
        <fullName evidence="1">Uncharacterized protein</fullName>
    </submittedName>
</protein>
<name>A0A4Y7QIS5_9AGAM</name>
<sequence>MAKTRIRSINTEAHEALDVVDGKDAVQKIIGRREDIPQELIEILGQQPCGYAKMFQQAPVQTHSTGVIVYDRLELPVQVIAEKLASPKTPTILTTSEDRVRSHGEPKRITEVANMWQTIERHNVNASIAIPETDSLWPITSITARSLSHLRTERHNWDGLGPRMTKSKQQQY</sequence>
<keyword evidence="2" id="KW-1185">Reference proteome</keyword>
<evidence type="ECO:0000313" key="1">
    <source>
        <dbReference type="EMBL" id="TDL27148.1"/>
    </source>
</evidence>
<dbReference type="AlphaFoldDB" id="A0A4Y7QIS5"/>